<evidence type="ECO:0000313" key="3">
    <source>
        <dbReference type="EMBL" id="CAF4256958.1"/>
    </source>
</evidence>
<dbReference type="EMBL" id="CAJOBA010052628">
    <property type="protein sequence ID" value="CAF4256958.1"/>
    <property type="molecule type" value="Genomic_DNA"/>
</dbReference>
<evidence type="ECO:0000313" key="2">
    <source>
        <dbReference type="EMBL" id="CAF1464126.1"/>
    </source>
</evidence>
<accession>A0A8S2FGS5</accession>
<protein>
    <submittedName>
        <fullName evidence="2">Uncharacterized protein</fullName>
    </submittedName>
</protein>
<gene>
    <name evidence="2" type="ORF">OVA965_LOCUS35375</name>
    <name evidence="3" type="ORF">TMI583_LOCUS36336</name>
</gene>
<name>A0A8S2FGS5_9BILA</name>
<sequence>MEITSETADLLQNDPFYSRYVRFDRDKWQFSPIIQVEYSQLTTSSTDDFQRQSRKLTKRAQTSNSE</sequence>
<evidence type="ECO:0000313" key="4">
    <source>
        <dbReference type="Proteomes" id="UP000677228"/>
    </source>
</evidence>
<organism evidence="2 4">
    <name type="scientific">Didymodactylos carnosus</name>
    <dbReference type="NCBI Taxonomy" id="1234261"/>
    <lineage>
        <taxon>Eukaryota</taxon>
        <taxon>Metazoa</taxon>
        <taxon>Spiralia</taxon>
        <taxon>Gnathifera</taxon>
        <taxon>Rotifera</taxon>
        <taxon>Eurotatoria</taxon>
        <taxon>Bdelloidea</taxon>
        <taxon>Philodinida</taxon>
        <taxon>Philodinidae</taxon>
        <taxon>Didymodactylos</taxon>
    </lineage>
</organism>
<comment type="caution">
    <text evidence="2">The sequence shown here is derived from an EMBL/GenBank/DDBJ whole genome shotgun (WGS) entry which is preliminary data.</text>
</comment>
<reference evidence="2" key="1">
    <citation type="submission" date="2021-02" db="EMBL/GenBank/DDBJ databases">
        <authorList>
            <person name="Nowell W R."/>
        </authorList>
    </citation>
    <scope>NUCLEOTIDE SEQUENCE</scope>
</reference>
<feature type="region of interest" description="Disordered" evidence="1">
    <location>
        <begin position="44"/>
        <end position="66"/>
    </location>
</feature>
<dbReference type="Proteomes" id="UP000677228">
    <property type="component" value="Unassembled WGS sequence"/>
</dbReference>
<proteinExistence type="predicted"/>
<dbReference type="EMBL" id="CAJNOK010030763">
    <property type="protein sequence ID" value="CAF1464126.1"/>
    <property type="molecule type" value="Genomic_DNA"/>
</dbReference>
<evidence type="ECO:0000256" key="1">
    <source>
        <dbReference type="SAM" id="MobiDB-lite"/>
    </source>
</evidence>
<dbReference type="Proteomes" id="UP000682733">
    <property type="component" value="Unassembled WGS sequence"/>
</dbReference>
<dbReference type="AlphaFoldDB" id="A0A8S2FGS5"/>